<dbReference type="Pfam" id="PF13306">
    <property type="entry name" value="LRR_5"/>
    <property type="match status" value="4"/>
</dbReference>
<gene>
    <name evidence="1" type="ORF">M9Y10_016984</name>
</gene>
<dbReference type="EMBL" id="JAPFFF010000021">
    <property type="protein sequence ID" value="KAK8854422.1"/>
    <property type="molecule type" value="Genomic_DNA"/>
</dbReference>
<organism evidence="1 2">
    <name type="scientific">Tritrichomonas musculus</name>
    <dbReference type="NCBI Taxonomy" id="1915356"/>
    <lineage>
        <taxon>Eukaryota</taxon>
        <taxon>Metamonada</taxon>
        <taxon>Parabasalia</taxon>
        <taxon>Tritrichomonadida</taxon>
        <taxon>Tritrichomonadidae</taxon>
        <taxon>Tritrichomonas</taxon>
    </lineage>
</organism>
<dbReference type="InterPro" id="IPR026906">
    <property type="entry name" value="LRR_5"/>
</dbReference>
<dbReference type="Proteomes" id="UP001470230">
    <property type="component" value="Unassembled WGS sequence"/>
</dbReference>
<keyword evidence="2" id="KW-1185">Reference proteome</keyword>
<dbReference type="PANTHER" id="PTHR45661">
    <property type="entry name" value="SURFACE ANTIGEN"/>
    <property type="match status" value="1"/>
</dbReference>
<protein>
    <recommendedName>
        <fullName evidence="3">Surface antigen BspA-like</fullName>
    </recommendedName>
</protein>
<dbReference type="SUPFAM" id="SSF52058">
    <property type="entry name" value="L domain-like"/>
    <property type="match status" value="1"/>
</dbReference>
<dbReference type="PANTHER" id="PTHR45661:SF3">
    <property type="entry name" value="IG-LIKE DOMAIN-CONTAINING PROTEIN"/>
    <property type="match status" value="1"/>
</dbReference>
<accession>A0ABR2HXQ9</accession>
<name>A0ABR2HXQ9_9EUKA</name>
<evidence type="ECO:0000313" key="1">
    <source>
        <dbReference type="EMBL" id="KAK8854422.1"/>
    </source>
</evidence>
<dbReference type="Gene3D" id="3.80.10.10">
    <property type="entry name" value="Ribonuclease Inhibitor"/>
    <property type="match status" value="4"/>
</dbReference>
<sequence length="644" mass="73277">MELSKNLIKIKQGELIYALNEEENTASIVGSKIKSNEILIPRSITYKTQEYLITSIEKESLADLRNLKSLQFPADSELRTIEQNAFSNSSIESLTIPPKVSELKPGWCSEAYNLKNMALMPNNPNFRSLNDIFILGKSDQKSDIFDVIIFVNRSIKQVTIPPCVTQIGAYSFLNCQIESITIPPHITKICEYAFSRCTYLKSVEMPSDSELTEIENHAFFLTQIESIFIPSHVKKLSESIFESCSSLKEIKFPQNSELQTIERKAFALNSFDRLRLPASVFELKDGWSYMNGKIAHLDIDENSPYFKKCDEEGNITVGKSDPQSDEFDVIIFVDGDVTEITIPPNITQIGSYAFTNSKIESITIPPHITHLREGAFLSCRNLKSVEIPHDSNLQEIGKNCFSGARIKELFIPRHITKLRDSIFLCSRIEKIEFHPDSELHTIEGRAFTASHIESLSISSKVTNLEEGWCYQTPNLKKIKIDENNPKYKNYEDYIIGKSDINSDNYDVLLLAPFAKHSFTIPSFITKIASFAFAYTNIERIFIPPHVTHIGRCAFLDCKMLQRVEIPHDSQLVEIGDRAFCSSSIKSCYIPPHASINCEMAFFLCFQLKIIEIDENLEMESIDTKKFPSNFNISIMVPDKDLIYN</sequence>
<proteinExistence type="predicted"/>
<reference evidence="1 2" key="1">
    <citation type="submission" date="2024-04" db="EMBL/GenBank/DDBJ databases">
        <title>Tritrichomonas musculus Genome.</title>
        <authorList>
            <person name="Alves-Ferreira E."/>
            <person name="Grigg M."/>
            <person name="Lorenzi H."/>
            <person name="Galac M."/>
        </authorList>
    </citation>
    <scope>NUCLEOTIDE SEQUENCE [LARGE SCALE GENOMIC DNA]</scope>
    <source>
        <strain evidence="1 2">EAF2021</strain>
    </source>
</reference>
<dbReference type="InterPro" id="IPR053139">
    <property type="entry name" value="Surface_bspA-like"/>
</dbReference>
<dbReference type="InterPro" id="IPR032675">
    <property type="entry name" value="LRR_dom_sf"/>
</dbReference>
<evidence type="ECO:0000313" key="2">
    <source>
        <dbReference type="Proteomes" id="UP001470230"/>
    </source>
</evidence>
<comment type="caution">
    <text evidence="1">The sequence shown here is derived from an EMBL/GenBank/DDBJ whole genome shotgun (WGS) entry which is preliminary data.</text>
</comment>
<evidence type="ECO:0008006" key="3">
    <source>
        <dbReference type="Google" id="ProtNLM"/>
    </source>
</evidence>